<evidence type="ECO:0000313" key="1">
    <source>
        <dbReference type="EMBL" id="GGG66562.1"/>
    </source>
</evidence>
<accession>A0A917H3N5</accession>
<name>A0A917H3N5_9BACL</name>
<organism evidence="1 2">
    <name type="scientific">Paenibacillus radicis</name>
    <name type="common">ex Gao et al. 2016</name>
    <dbReference type="NCBI Taxonomy" id="1737354"/>
    <lineage>
        <taxon>Bacteria</taxon>
        <taxon>Bacillati</taxon>
        <taxon>Bacillota</taxon>
        <taxon>Bacilli</taxon>
        <taxon>Bacillales</taxon>
        <taxon>Paenibacillaceae</taxon>
        <taxon>Paenibacillus</taxon>
    </lineage>
</organism>
<keyword evidence="2" id="KW-1185">Reference proteome</keyword>
<gene>
    <name evidence="1" type="ORF">GCM10010918_21320</name>
</gene>
<sequence length="89" mass="9957">MIGKKAGSDSRISPYLQSAEGLLAAYAYMLEDMYRRIWEKWLALFHVDAAGFRAVPICRKMLEISIKTDELQTLSESASVSRLKTGTGL</sequence>
<dbReference type="AlphaFoldDB" id="A0A917H3N5"/>
<protein>
    <submittedName>
        <fullName evidence="1">Uncharacterized protein</fullName>
    </submittedName>
</protein>
<dbReference type="EMBL" id="BMHY01000003">
    <property type="protein sequence ID" value="GGG66562.1"/>
    <property type="molecule type" value="Genomic_DNA"/>
</dbReference>
<comment type="caution">
    <text evidence="1">The sequence shown here is derived from an EMBL/GenBank/DDBJ whole genome shotgun (WGS) entry which is preliminary data.</text>
</comment>
<reference evidence="1 2" key="1">
    <citation type="journal article" date="2014" name="Int. J. Syst. Evol. Microbiol.">
        <title>Complete genome sequence of Corynebacterium casei LMG S-19264T (=DSM 44701T), isolated from a smear-ripened cheese.</title>
        <authorList>
            <consortium name="US DOE Joint Genome Institute (JGI-PGF)"/>
            <person name="Walter F."/>
            <person name="Albersmeier A."/>
            <person name="Kalinowski J."/>
            <person name="Ruckert C."/>
        </authorList>
    </citation>
    <scope>NUCLEOTIDE SEQUENCE [LARGE SCALE GENOMIC DNA]</scope>
    <source>
        <strain evidence="1 2">CGMCC 1.15286</strain>
    </source>
</reference>
<evidence type="ECO:0000313" key="2">
    <source>
        <dbReference type="Proteomes" id="UP000600247"/>
    </source>
</evidence>
<proteinExistence type="predicted"/>
<dbReference type="Proteomes" id="UP000600247">
    <property type="component" value="Unassembled WGS sequence"/>
</dbReference>